<dbReference type="PANTHER" id="PTHR47926:SF359">
    <property type="entry name" value="PENTACOTRIPEPTIDE-REPEAT REGION OF PRORP DOMAIN-CONTAINING PROTEIN"/>
    <property type="match status" value="1"/>
</dbReference>
<evidence type="ECO:0000313" key="2">
    <source>
        <dbReference type="EMBL" id="CAF1589743.1"/>
    </source>
</evidence>
<dbReference type="Gene3D" id="1.25.40.10">
    <property type="entry name" value="Tetratricopeptide repeat domain"/>
    <property type="match status" value="5"/>
</dbReference>
<sequence>MKLLNDKKQFEKALAIFDQHGINNILTLSNFTITQVLKACAHMGDLQRGKIIHNLIASETKNDIYVSSTLIHMYVHCGDIASAQSVLDSTKTKTPSMYGIMMKGYIKNKQANKAIDLFNEIQNPNDVHMILLFNACAQLKTKEALDLVKKISKQIPKSFFLNPRLLTSLLDALMKCGDVAHAEALFYSLKEKVLPMYGAMMKGYVDNNLPEKAIDLFNGIQNPNDVHMIILFNACAQLKTKEALDLVKKISKQIPTSFFLNPRLLTSLLDALMKCGDVAHAESLFYSSKEKVLPTYGAMMKGYVENNLPEKAIDLFNEVENPDDVQMILLFNSCAQLKTKEALDLVKKISKQIPKSFYSNPHLLTSLLDALMKCGDVAHAESLFYSSKHKVLSSYGAMMKGYVENNLPEKAIDLFNEAENADDVNMILLFNACAQLKTKKALDLVKKISKQIPKSFYSNPRLLTSLLDALMKCGDVAHAESLFYNSREKVLSSYGAMMKGYVENNLAQKTIELFNELKNPADVNKTLLNQMKLDDIQSSIPIYLSAIKAVSQIGDYSKAQSIFKQIPDSLLVENQIRSALIDLWVDCLSRASAFEQAQELIDEYERNHSAESTMYTALLSGARNAKNVYLSQNIYDRMKKLFPEEKDPLISAAVLLANVYASSGEIDKASDIRLEIYKSGTKKKVGLTWITVDGQVYTFRAHDRSHPRSNEIYAEGEKISNEIIKYGHQYDSSWITRVLDEDETVESVLCGHSERLAIAWGFVANPNASKLQMVKNLRICGNCHRSTKLIAAIRQCEMIVRDANRIHHFYKNGQCSCNDYF</sequence>
<name>A0A816A152_9BILA</name>
<dbReference type="Pfam" id="PF01535">
    <property type="entry name" value="PPR"/>
    <property type="match status" value="9"/>
</dbReference>
<reference evidence="2" key="1">
    <citation type="submission" date="2021-02" db="EMBL/GenBank/DDBJ databases">
        <authorList>
            <person name="Nowell W R."/>
        </authorList>
    </citation>
    <scope>NUCLEOTIDE SEQUENCE</scope>
</reference>
<dbReference type="InterPro" id="IPR046849">
    <property type="entry name" value="E2_motif"/>
</dbReference>
<dbReference type="GO" id="GO:0008270">
    <property type="term" value="F:zinc ion binding"/>
    <property type="evidence" value="ECO:0007669"/>
    <property type="project" value="InterPro"/>
</dbReference>
<dbReference type="InterPro" id="IPR046960">
    <property type="entry name" value="PPR_At4g14850-like_plant"/>
</dbReference>
<dbReference type="Proteomes" id="UP000663834">
    <property type="component" value="Unassembled WGS sequence"/>
</dbReference>
<organism evidence="2 3">
    <name type="scientific">Rotaria magnacalcarata</name>
    <dbReference type="NCBI Taxonomy" id="392030"/>
    <lineage>
        <taxon>Eukaryota</taxon>
        <taxon>Metazoa</taxon>
        <taxon>Spiralia</taxon>
        <taxon>Gnathifera</taxon>
        <taxon>Rotifera</taxon>
        <taxon>Eurotatoria</taxon>
        <taxon>Bdelloidea</taxon>
        <taxon>Philodinida</taxon>
        <taxon>Philodinidae</taxon>
        <taxon>Rotaria</taxon>
    </lineage>
</organism>
<dbReference type="NCBIfam" id="TIGR00756">
    <property type="entry name" value="PPR"/>
    <property type="match status" value="3"/>
</dbReference>
<protein>
    <recommendedName>
        <fullName evidence="1">DYW domain-containing protein</fullName>
    </recommendedName>
</protein>
<accession>A0A816A152</accession>
<dbReference type="InterPro" id="IPR002885">
    <property type="entry name" value="PPR_rpt"/>
</dbReference>
<dbReference type="OrthoDB" id="185373at2759"/>
<gene>
    <name evidence="2" type="ORF">KQP761_LOCUS21048</name>
</gene>
<proteinExistence type="predicted"/>
<dbReference type="Pfam" id="PF14432">
    <property type="entry name" value="DYW_deaminase"/>
    <property type="match status" value="1"/>
</dbReference>
<evidence type="ECO:0000313" key="3">
    <source>
        <dbReference type="Proteomes" id="UP000663834"/>
    </source>
</evidence>
<dbReference type="Pfam" id="PF20430">
    <property type="entry name" value="Eplus_motif"/>
    <property type="match status" value="1"/>
</dbReference>
<dbReference type="GO" id="GO:0003723">
    <property type="term" value="F:RNA binding"/>
    <property type="evidence" value="ECO:0007669"/>
    <property type="project" value="InterPro"/>
</dbReference>
<comment type="caution">
    <text evidence="2">The sequence shown here is derived from an EMBL/GenBank/DDBJ whole genome shotgun (WGS) entry which is preliminary data.</text>
</comment>
<evidence type="ECO:0000259" key="1">
    <source>
        <dbReference type="Pfam" id="PF14432"/>
    </source>
</evidence>
<dbReference type="InterPro" id="IPR011990">
    <property type="entry name" value="TPR-like_helical_dom_sf"/>
</dbReference>
<dbReference type="AlphaFoldDB" id="A0A816A152"/>
<feature type="domain" description="DYW" evidence="1">
    <location>
        <begin position="727"/>
        <end position="821"/>
    </location>
</feature>
<dbReference type="EMBL" id="CAJNOW010010877">
    <property type="protein sequence ID" value="CAF1589743.1"/>
    <property type="molecule type" value="Genomic_DNA"/>
</dbReference>
<dbReference type="PANTHER" id="PTHR47926">
    <property type="entry name" value="PENTATRICOPEPTIDE REPEAT-CONTAINING PROTEIN"/>
    <property type="match status" value="1"/>
</dbReference>
<dbReference type="InterPro" id="IPR032867">
    <property type="entry name" value="DYW_dom"/>
</dbReference>
<dbReference type="GO" id="GO:0009451">
    <property type="term" value="P:RNA modification"/>
    <property type="evidence" value="ECO:0007669"/>
    <property type="project" value="InterPro"/>
</dbReference>